<dbReference type="Gene3D" id="3.30.70.20">
    <property type="match status" value="1"/>
</dbReference>
<name>A0A9Y2JP76_9PSEU</name>
<organism evidence="8 9">
    <name type="scientific">Amycolatopsis mongoliensis</name>
    <dbReference type="NCBI Taxonomy" id="715475"/>
    <lineage>
        <taxon>Bacteria</taxon>
        <taxon>Bacillati</taxon>
        <taxon>Actinomycetota</taxon>
        <taxon>Actinomycetes</taxon>
        <taxon>Pseudonocardiales</taxon>
        <taxon>Pseudonocardiaceae</taxon>
        <taxon>Amycolatopsis</taxon>
    </lineage>
</organism>
<dbReference type="AlphaFoldDB" id="A0A9Y2JP76"/>
<reference evidence="8 9" key="1">
    <citation type="submission" date="2023-06" db="EMBL/GenBank/DDBJ databases">
        <authorList>
            <person name="Oyuntsetseg B."/>
            <person name="Kim S.B."/>
        </authorList>
    </citation>
    <scope>NUCLEOTIDE SEQUENCE [LARGE SCALE GENOMIC DNA]</scope>
    <source>
        <strain evidence="8 9">4-36</strain>
    </source>
</reference>
<keyword evidence="6" id="KW-0411">Iron-sulfur</keyword>
<dbReference type="PANTHER" id="PTHR36923:SF3">
    <property type="entry name" value="FERREDOXIN"/>
    <property type="match status" value="1"/>
</dbReference>
<keyword evidence="9" id="KW-1185">Reference proteome</keyword>
<evidence type="ECO:0000256" key="2">
    <source>
        <dbReference type="ARBA" id="ARBA00022448"/>
    </source>
</evidence>
<dbReference type="SUPFAM" id="SSF54862">
    <property type="entry name" value="4Fe-4S ferredoxins"/>
    <property type="match status" value="1"/>
</dbReference>
<evidence type="ECO:0000256" key="4">
    <source>
        <dbReference type="ARBA" id="ARBA00022982"/>
    </source>
</evidence>
<proteinExistence type="predicted"/>
<dbReference type="PANTHER" id="PTHR36923">
    <property type="entry name" value="FERREDOXIN"/>
    <property type="match status" value="1"/>
</dbReference>
<dbReference type="GO" id="GO:0051538">
    <property type="term" value="F:3 iron, 4 sulfur cluster binding"/>
    <property type="evidence" value="ECO:0007669"/>
    <property type="project" value="UniProtKB-KW"/>
</dbReference>
<dbReference type="Proteomes" id="UP001239397">
    <property type="component" value="Chromosome"/>
</dbReference>
<dbReference type="GO" id="GO:0046872">
    <property type="term" value="F:metal ion binding"/>
    <property type="evidence" value="ECO:0007669"/>
    <property type="project" value="UniProtKB-KW"/>
</dbReference>
<comment type="cofactor">
    <cofactor evidence="1">
        <name>[3Fe-4S] cluster</name>
        <dbReference type="ChEBI" id="CHEBI:21137"/>
    </cofactor>
</comment>
<dbReference type="Pfam" id="PF13459">
    <property type="entry name" value="Fer4_15"/>
    <property type="match status" value="1"/>
</dbReference>
<evidence type="ECO:0000313" key="9">
    <source>
        <dbReference type="Proteomes" id="UP001239397"/>
    </source>
</evidence>
<keyword evidence="5" id="KW-0408">Iron</keyword>
<dbReference type="RefSeq" id="WP_285997546.1">
    <property type="nucleotide sequence ID" value="NZ_CP127295.1"/>
</dbReference>
<evidence type="ECO:0000313" key="8">
    <source>
        <dbReference type="EMBL" id="WIY01086.1"/>
    </source>
</evidence>
<evidence type="ECO:0000256" key="1">
    <source>
        <dbReference type="ARBA" id="ARBA00001927"/>
    </source>
</evidence>
<evidence type="ECO:0000256" key="7">
    <source>
        <dbReference type="ARBA" id="ARBA00023291"/>
    </source>
</evidence>
<evidence type="ECO:0000256" key="6">
    <source>
        <dbReference type="ARBA" id="ARBA00023014"/>
    </source>
</evidence>
<evidence type="ECO:0000256" key="5">
    <source>
        <dbReference type="ARBA" id="ARBA00023004"/>
    </source>
</evidence>
<keyword evidence="4" id="KW-0249">Electron transport</keyword>
<keyword evidence="2" id="KW-0813">Transport</keyword>
<keyword evidence="3" id="KW-0479">Metal-binding</keyword>
<protein>
    <submittedName>
        <fullName evidence="8">Ferredoxin</fullName>
    </submittedName>
</protein>
<keyword evidence="7" id="KW-0003">3Fe-4S</keyword>
<dbReference type="InterPro" id="IPR051269">
    <property type="entry name" value="Fe-S_cluster_ET"/>
</dbReference>
<dbReference type="KEGG" id="amog:QRX60_44825"/>
<dbReference type="EMBL" id="CP127295">
    <property type="protein sequence ID" value="WIY01086.1"/>
    <property type="molecule type" value="Genomic_DNA"/>
</dbReference>
<gene>
    <name evidence="8" type="ORF">QRX60_44825</name>
</gene>
<evidence type="ECO:0000256" key="3">
    <source>
        <dbReference type="ARBA" id="ARBA00022723"/>
    </source>
</evidence>
<accession>A0A9Y2JP76</accession>
<sequence length="63" mass="6775">MRIDVNQSRCEGYGFCEQKAPELLALDPDGFVTVLADHVDGSQVDAARRAVRGCPVAALTLVE</sequence>